<dbReference type="PANTHER" id="PTHR11070">
    <property type="entry name" value="UVRD / RECB / PCRA DNA HELICASE FAMILY MEMBER"/>
    <property type="match status" value="1"/>
</dbReference>
<dbReference type="Pfam" id="PF13245">
    <property type="entry name" value="AAA_19"/>
    <property type="match status" value="1"/>
</dbReference>
<evidence type="ECO:0000256" key="5">
    <source>
        <dbReference type="PROSITE-ProRule" id="PRU00560"/>
    </source>
</evidence>
<feature type="binding site" evidence="5">
    <location>
        <begin position="203"/>
        <end position="210"/>
    </location>
    <ligand>
        <name>ATP</name>
        <dbReference type="ChEBI" id="CHEBI:30616"/>
    </ligand>
</feature>
<dbReference type="SUPFAM" id="SSF52540">
    <property type="entry name" value="P-loop containing nucleoside triphosphate hydrolases"/>
    <property type="match status" value="1"/>
</dbReference>
<evidence type="ECO:0000256" key="2">
    <source>
        <dbReference type="ARBA" id="ARBA00022801"/>
    </source>
</evidence>
<evidence type="ECO:0000256" key="3">
    <source>
        <dbReference type="ARBA" id="ARBA00022806"/>
    </source>
</evidence>
<proteinExistence type="predicted"/>
<evidence type="ECO:0000256" key="4">
    <source>
        <dbReference type="ARBA" id="ARBA00022840"/>
    </source>
</evidence>
<accession>A0ABT6WEK4</accession>
<protein>
    <submittedName>
        <fullName evidence="7">AAA family ATPase</fullName>
    </submittedName>
</protein>
<comment type="caution">
    <text evidence="7">The sequence shown here is derived from an EMBL/GenBank/DDBJ whole genome shotgun (WGS) entry which is preliminary data.</text>
</comment>
<dbReference type="EMBL" id="JASCTH010000003">
    <property type="protein sequence ID" value="MDI6098138.1"/>
    <property type="molecule type" value="Genomic_DNA"/>
</dbReference>
<dbReference type="Pfam" id="PF13538">
    <property type="entry name" value="UvrD_C_2"/>
    <property type="match status" value="1"/>
</dbReference>
<dbReference type="PANTHER" id="PTHR11070:SF45">
    <property type="entry name" value="DNA 3'-5' HELICASE"/>
    <property type="match status" value="1"/>
</dbReference>
<dbReference type="InterPro" id="IPR027785">
    <property type="entry name" value="UvrD-like_helicase_C"/>
</dbReference>
<evidence type="ECO:0000256" key="1">
    <source>
        <dbReference type="ARBA" id="ARBA00022741"/>
    </source>
</evidence>
<dbReference type="InterPro" id="IPR014016">
    <property type="entry name" value="UvrD-like_ATP-bd"/>
</dbReference>
<gene>
    <name evidence="7" type="ORF">QLQ12_05920</name>
</gene>
<dbReference type="InterPro" id="IPR000212">
    <property type="entry name" value="DNA_helicase_UvrD/REP"/>
</dbReference>
<dbReference type="PROSITE" id="PS51198">
    <property type="entry name" value="UVRD_HELICASE_ATP_BIND"/>
    <property type="match status" value="1"/>
</dbReference>
<keyword evidence="2 5" id="KW-0378">Hydrolase</keyword>
<dbReference type="InterPro" id="IPR027417">
    <property type="entry name" value="P-loop_NTPase"/>
</dbReference>
<name>A0ABT6WEK4_9ACTN</name>
<evidence type="ECO:0000313" key="8">
    <source>
        <dbReference type="Proteomes" id="UP001241758"/>
    </source>
</evidence>
<sequence>MSDTTILEQEIAIEQQHVDRVYARLADLRRDASRAEKEGYQLAGVGTFGALVERDAMVFHAARRRHALDAEHEGLVFGRLDLLTGATHYVGRMGIRDDGSKPLVVDWRAPAAAAFYRATPAEPLGVVRRRMIQSTRERVTGVEDDLLDPEAAPEDMRVVGDGALLASLAKATGRGMRDIVATIQREQDDAIRSPAGGVTIVTGGPGTGKTAVALHRAAYLLYSDRSRFAGGGILVVGPSGVFVEYIATVLPSLGEETASLRSLGSLVPGWDATRVDSGEVAAIKGSLRMRRVLERASHDAVPGAPTELRLLYRGTLLRLTAADLERIRRAALQRGARRNEVRGHGFDRIFNDLWAQARDARVSGLPEKKEFESELADRNDFRDFLKAWWPRFTPMRVLCWLADPSRLRSYANGVLSRDEIATLQGSFDALATEGPTISDVALLDELDELLGRPRQAQKKSKNPFHVRDGIQEVSTFADRQAAARAQQVQREDDYRDYAHVVVDESQDVSPMQWRMIGRRGQYASWTIVGDPAQTAWSGDPAELDRARERALGSRKRNAYALTTNYRNSSEIFEVAAKVIRTIMPDLPLPSAVRSTGVAPVDVAATVEGLPETVRELTEKQLAEVDGTIGVIMPVPRRDEVAGWVAGLPERVQVVTALEAKGMEYDAVVLVEPSQIAIDPAGVRTLYVALSRATQRLTTVGTNPGWLR</sequence>
<evidence type="ECO:0000313" key="7">
    <source>
        <dbReference type="EMBL" id="MDI6098138.1"/>
    </source>
</evidence>
<dbReference type="RefSeq" id="WP_282757640.1">
    <property type="nucleotide sequence ID" value="NZ_JASCTH010000003.1"/>
</dbReference>
<keyword evidence="3 5" id="KW-0347">Helicase</keyword>
<dbReference type="Gene3D" id="3.40.50.300">
    <property type="entry name" value="P-loop containing nucleotide triphosphate hydrolases"/>
    <property type="match status" value="3"/>
</dbReference>
<keyword evidence="4 5" id="KW-0067">ATP-binding</keyword>
<keyword evidence="8" id="KW-1185">Reference proteome</keyword>
<reference evidence="7 8" key="1">
    <citation type="submission" date="2023-05" db="EMBL/GenBank/DDBJ databases">
        <title>Actinoplanes sp. NEAU-A12 genome sequencing.</title>
        <authorList>
            <person name="Wang Z.-S."/>
        </authorList>
    </citation>
    <scope>NUCLEOTIDE SEQUENCE [LARGE SCALE GENOMIC DNA]</scope>
    <source>
        <strain evidence="7 8">NEAU-A12</strain>
    </source>
</reference>
<organism evidence="7 8">
    <name type="scientific">Actinoplanes sandaracinus</name>
    <dbReference type="NCBI Taxonomy" id="3045177"/>
    <lineage>
        <taxon>Bacteria</taxon>
        <taxon>Bacillati</taxon>
        <taxon>Actinomycetota</taxon>
        <taxon>Actinomycetes</taxon>
        <taxon>Micromonosporales</taxon>
        <taxon>Micromonosporaceae</taxon>
        <taxon>Actinoplanes</taxon>
    </lineage>
</organism>
<keyword evidence="1 5" id="KW-0547">Nucleotide-binding</keyword>
<dbReference type="Proteomes" id="UP001241758">
    <property type="component" value="Unassembled WGS sequence"/>
</dbReference>
<evidence type="ECO:0000259" key="6">
    <source>
        <dbReference type="PROSITE" id="PS51198"/>
    </source>
</evidence>
<feature type="domain" description="UvrD-like helicase ATP-binding" evidence="6">
    <location>
        <begin position="182"/>
        <end position="568"/>
    </location>
</feature>